<keyword evidence="2" id="KW-0813">Transport</keyword>
<proteinExistence type="inferred from homology"/>
<dbReference type="Pfam" id="PF01547">
    <property type="entry name" value="SBP_bac_1"/>
    <property type="match status" value="1"/>
</dbReference>
<evidence type="ECO:0000256" key="2">
    <source>
        <dbReference type="ARBA" id="ARBA00022448"/>
    </source>
</evidence>
<comment type="similarity">
    <text evidence="1">Belongs to the bacterial solute-binding protein 1 family.</text>
</comment>
<dbReference type="PANTHER" id="PTHR30061">
    <property type="entry name" value="MALTOSE-BINDING PERIPLASMIC PROTEIN"/>
    <property type="match status" value="1"/>
</dbReference>
<dbReference type="GO" id="GO:0015768">
    <property type="term" value="P:maltose transport"/>
    <property type="evidence" value="ECO:0007669"/>
    <property type="project" value="TreeGrafter"/>
</dbReference>
<evidence type="ECO:0000256" key="3">
    <source>
        <dbReference type="ARBA" id="ARBA00022729"/>
    </source>
</evidence>
<organism evidence="4 5">
    <name type="scientific">Corynebacterium amycolatum</name>
    <dbReference type="NCBI Taxonomy" id="43765"/>
    <lineage>
        <taxon>Bacteria</taxon>
        <taxon>Bacillati</taxon>
        <taxon>Actinomycetota</taxon>
        <taxon>Actinomycetes</taxon>
        <taxon>Mycobacteriales</taxon>
        <taxon>Corynebacteriaceae</taxon>
        <taxon>Corynebacterium</taxon>
    </lineage>
</organism>
<dbReference type="GO" id="GO:0055052">
    <property type="term" value="C:ATP-binding cassette (ABC) transporter complex, substrate-binding subunit-containing"/>
    <property type="evidence" value="ECO:0007669"/>
    <property type="project" value="TreeGrafter"/>
</dbReference>
<dbReference type="InterPro" id="IPR006059">
    <property type="entry name" value="SBP"/>
</dbReference>
<evidence type="ECO:0000313" key="5">
    <source>
        <dbReference type="Proteomes" id="UP001223646"/>
    </source>
</evidence>
<keyword evidence="3" id="KW-0732">Signal</keyword>
<dbReference type="AlphaFoldDB" id="A0AAW9SQ39"/>
<dbReference type="GO" id="GO:1901982">
    <property type="term" value="F:maltose binding"/>
    <property type="evidence" value="ECO:0007669"/>
    <property type="project" value="TreeGrafter"/>
</dbReference>
<evidence type="ECO:0000313" key="4">
    <source>
        <dbReference type="EMBL" id="MEO3716143.1"/>
    </source>
</evidence>
<reference evidence="4" key="1">
    <citation type="submission" date="2023-05" db="EMBL/GenBank/DDBJ databases">
        <authorList>
            <person name="Du J."/>
        </authorList>
    </citation>
    <scope>NUCLEOTIDE SEQUENCE</scope>
    <source>
        <strain evidence="4">UMB1064</strain>
    </source>
</reference>
<dbReference type="SUPFAM" id="SSF53850">
    <property type="entry name" value="Periplasmic binding protein-like II"/>
    <property type="match status" value="1"/>
</dbReference>
<comment type="caution">
    <text evidence="4">The sequence shown here is derived from an EMBL/GenBank/DDBJ whole genome shotgun (WGS) entry which is preliminary data.</text>
</comment>
<dbReference type="Gene3D" id="3.40.190.10">
    <property type="entry name" value="Periplasmic binding protein-like II"/>
    <property type="match status" value="2"/>
</dbReference>
<name>A0AAW9SQ39_CORAY</name>
<evidence type="ECO:0000256" key="1">
    <source>
        <dbReference type="ARBA" id="ARBA00008520"/>
    </source>
</evidence>
<dbReference type="PANTHER" id="PTHR30061:SF50">
    <property type="entry name" value="MALTOSE_MALTODEXTRIN-BINDING PERIPLASMIC PROTEIN"/>
    <property type="match status" value="1"/>
</dbReference>
<protein>
    <submittedName>
        <fullName evidence="4">Extracellular solute-binding protein</fullName>
    </submittedName>
</protein>
<sequence>MSAVSLATLVAGCGSEAQQDSAPVLRIMGPADGSDQYAQAAQKCSDASGGKYRLEYDISAKQTDDQRLQLARRIVGGDSSFDIMGLDVTWTPEFAEAGWALPLPEDMAERVTEGTLSGPLDTATWQDQLYGAPLNTNTQLLWYRKSLVDGPPKTWDDLIATGERLADEGKASMIGVQAAQFEGSVVWLNSMTASAGGQLVAPDGQSVTIADNDAAERALSTMHRVATAKGHDPSISQSDENQARLAFDRGDAFAQVNYPFVYAGAKEKAESGNQVAKEVFEDMAWTTYPAMDEGTPAQVTIGGLNLAVPSTSKHPELAFEAIDCLRNEQNQLNNALKGGLPPTLTKLYTQATDEFKEEYPFYREIYEQLNTLEESDSAELSQEERALLPSPRTAGVVTRPKSPAYQSLSILMASRISPPEDVDAKSLVGTLDEELQAAVNSEGLVP</sequence>
<reference evidence="4" key="2">
    <citation type="submission" date="2024-05" db="EMBL/GenBank/DDBJ databases">
        <authorList>
            <person name="Wolfe A."/>
        </authorList>
    </citation>
    <scope>NUCLEOTIDE SEQUENCE</scope>
    <source>
        <strain evidence="4">UMB1064</strain>
    </source>
</reference>
<dbReference type="Proteomes" id="UP001223646">
    <property type="component" value="Unassembled WGS sequence"/>
</dbReference>
<gene>
    <name evidence="4" type="ORF">QP460_000850</name>
</gene>
<accession>A0AAW9SQ39</accession>
<dbReference type="EMBL" id="JASOOY020000003">
    <property type="protein sequence ID" value="MEO3716143.1"/>
    <property type="molecule type" value="Genomic_DNA"/>
</dbReference>
<dbReference type="GO" id="GO:0042956">
    <property type="term" value="P:maltodextrin transmembrane transport"/>
    <property type="evidence" value="ECO:0007669"/>
    <property type="project" value="TreeGrafter"/>
</dbReference>